<evidence type="ECO:0000256" key="2">
    <source>
        <dbReference type="ARBA" id="ARBA00022771"/>
    </source>
</evidence>
<dbReference type="STRING" id="13706.A0A1X2HSQ0"/>
<reference evidence="7 8" key="1">
    <citation type="submission" date="2016-07" db="EMBL/GenBank/DDBJ databases">
        <title>Pervasive Adenine N6-methylation of Active Genes in Fungi.</title>
        <authorList>
            <consortium name="DOE Joint Genome Institute"/>
            <person name="Mondo S.J."/>
            <person name="Dannebaum R.O."/>
            <person name="Kuo R.C."/>
            <person name="Labutti K."/>
            <person name="Haridas S."/>
            <person name="Kuo A."/>
            <person name="Salamov A."/>
            <person name="Ahrendt S.R."/>
            <person name="Lipzen A."/>
            <person name="Sullivan W."/>
            <person name="Andreopoulos W.B."/>
            <person name="Clum A."/>
            <person name="Lindquist E."/>
            <person name="Daum C."/>
            <person name="Ramamoorthy G.K."/>
            <person name="Gryganskyi A."/>
            <person name="Culley D."/>
            <person name="Magnuson J.K."/>
            <person name="James T.Y."/>
            <person name="O'Malley M.A."/>
            <person name="Stajich J.E."/>
            <person name="Spatafora J.W."/>
            <person name="Visel A."/>
            <person name="Grigoriev I.V."/>
        </authorList>
    </citation>
    <scope>NUCLEOTIDE SEQUENCE [LARGE SCALE GENOMIC DNA]</scope>
    <source>
        <strain evidence="7 8">NRRL 2496</strain>
    </source>
</reference>
<sequence length="151" mass="17433">MSKSERNRASQQTHRHDPEAQRRHLKRQLDSLERDNHSSLNNVDDLVSIIALAQQQEENMPQRKRAEGGKANVYAAKTNLNILLEDTRAEIDNSLPSYFSCAAKPSRYPPRNFCSVCGFSSHYKCVRCGMKYCSRRCLTTHEETRCLKWTT</sequence>
<dbReference type="GO" id="GO:0008270">
    <property type="term" value="F:zinc ion binding"/>
    <property type="evidence" value="ECO:0007669"/>
    <property type="project" value="UniProtKB-UniRule"/>
</dbReference>
<dbReference type="FunCoup" id="A0A1X2HSQ0">
    <property type="interactions" value="26"/>
</dbReference>
<proteinExistence type="predicted"/>
<dbReference type="PANTHER" id="PTHR13093">
    <property type="entry name" value="ZINC FINGER HIT DOMAIN CONTAINING PROTEIN 1"/>
    <property type="match status" value="1"/>
</dbReference>
<dbReference type="PROSITE" id="PS51083">
    <property type="entry name" value="ZF_HIT"/>
    <property type="match status" value="1"/>
</dbReference>
<protein>
    <recommendedName>
        <fullName evidence="6">HIT-type domain-containing protein</fullName>
    </recommendedName>
</protein>
<dbReference type="InterPro" id="IPR039723">
    <property type="entry name" value="Vps71/ZNHIT1"/>
</dbReference>
<evidence type="ECO:0000256" key="1">
    <source>
        <dbReference type="ARBA" id="ARBA00022723"/>
    </source>
</evidence>
<dbReference type="SUPFAM" id="SSF144232">
    <property type="entry name" value="HIT/MYND zinc finger-like"/>
    <property type="match status" value="1"/>
</dbReference>
<keyword evidence="1" id="KW-0479">Metal-binding</keyword>
<dbReference type="InParanoid" id="A0A1X2HSQ0"/>
<dbReference type="OMA" id="CGMKYCS"/>
<evidence type="ECO:0000259" key="6">
    <source>
        <dbReference type="PROSITE" id="PS51083"/>
    </source>
</evidence>
<accession>A0A1X2HSQ0</accession>
<feature type="region of interest" description="Disordered" evidence="5">
    <location>
        <begin position="1"/>
        <end position="27"/>
    </location>
</feature>
<dbReference type="EMBL" id="MCGN01000001">
    <property type="protein sequence ID" value="ORZ02606.1"/>
    <property type="molecule type" value="Genomic_DNA"/>
</dbReference>
<comment type="caution">
    <text evidence="7">The sequence shown here is derived from an EMBL/GenBank/DDBJ whole genome shotgun (WGS) entry which is preliminary data.</text>
</comment>
<evidence type="ECO:0000256" key="3">
    <source>
        <dbReference type="ARBA" id="ARBA00022833"/>
    </source>
</evidence>
<dbReference type="InterPro" id="IPR007529">
    <property type="entry name" value="Znf_HIT"/>
</dbReference>
<keyword evidence="2 4" id="KW-0863">Zinc-finger</keyword>
<name>A0A1X2HSQ0_SYNRA</name>
<evidence type="ECO:0000256" key="4">
    <source>
        <dbReference type="PROSITE-ProRule" id="PRU00453"/>
    </source>
</evidence>
<evidence type="ECO:0000313" key="7">
    <source>
        <dbReference type="EMBL" id="ORZ02606.1"/>
    </source>
</evidence>
<dbReference type="GO" id="GO:0000812">
    <property type="term" value="C:Swr1 complex"/>
    <property type="evidence" value="ECO:0007669"/>
    <property type="project" value="EnsemblFungi"/>
</dbReference>
<keyword evidence="3" id="KW-0862">Zinc</keyword>
<dbReference type="Pfam" id="PF04438">
    <property type="entry name" value="zf-HIT"/>
    <property type="match status" value="1"/>
</dbReference>
<evidence type="ECO:0000256" key="5">
    <source>
        <dbReference type="SAM" id="MobiDB-lite"/>
    </source>
</evidence>
<dbReference type="GO" id="GO:0006338">
    <property type="term" value="P:chromatin remodeling"/>
    <property type="evidence" value="ECO:0007669"/>
    <property type="project" value="EnsemblFungi"/>
</dbReference>
<dbReference type="Proteomes" id="UP000242180">
    <property type="component" value="Unassembled WGS sequence"/>
</dbReference>
<feature type="domain" description="HIT-type" evidence="6">
    <location>
        <begin position="114"/>
        <end position="146"/>
    </location>
</feature>
<organism evidence="7 8">
    <name type="scientific">Syncephalastrum racemosum</name>
    <name type="common">Filamentous fungus</name>
    <dbReference type="NCBI Taxonomy" id="13706"/>
    <lineage>
        <taxon>Eukaryota</taxon>
        <taxon>Fungi</taxon>
        <taxon>Fungi incertae sedis</taxon>
        <taxon>Mucoromycota</taxon>
        <taxon>Mucoromycotina</taxon>
        <taxon>Mucoromycetes</taxon>
        <taxon>Mucorales</taxon>
        <taxon>Syncephalastraceae</taxon>
        <taxon>Syncephalastrum</taxon>
    </lineage>
</organism>
<dbReference type="CDD" id="cd21437">
    <property type="entry name" value="zf-HIT_ZNHIT1_like"/>
    <property type="match status" value="1"/>
</dbReference>
<dbReference type="AlphaFoldDB" id="A0A1X2HSQ0"/>
<evidence type="ECO:0000313" key="8">
    <source>
        <dbReference type="Proteomes" id="UP000242180"/>
    </source>
</evidence>
<dbReference type="OrthoDB" id="74807at2759"/>
<keyword evidence="8" id="KW-1185">Reference proteome</keyword>
<gene>
    <name evidence="7" type="ORF">BCR43DRAFT_481816</name>
</gene>